<organism evidence="1 2">
    <name type="scientific">Acaulospora colombiana</name>
    <dbReference type="NCBI Taxonomy" id="27376"/>
    <lineage>
        <taxon>Eukaryota</taxon>
        <taxon>Fungi</taxon>
        <taxon>Fungi incertae sedis</taxon>
        <taxon>Mucoromycota</taxon>
        <taxon>Glomeromycotina</taxon>
        <taxon>Glomeromycetes</taxon>
        <taxon>Diversisporales</taxon>
        <taxon>Acaulosporaceae</taxon>
        <taxon>Acaulospora</taxon>
    </lineage>
</organism>
<accession>A0ACA9N1C1</accession>
<evidence type="ECO:0000313" key="1">
    <source>
        <dbReference type="EMBL" id="CAG8611565.1"/>
    </source>
</evidence>
<dbReference type="Proteomes" id="UP000789525">
    <property type="component" value="Unassembled WGS sequence"/>
</dbReference>
<protein>
    <submittedName>
        <fullName evidence="1">7629_t:CDS:1</fullName>
    </submittedName>
</protein>
<feature type="non-terminal residue" evidence="1">
    <location>
        <position position="189"/>
    </location>
</feature>
<dbReference type="EMBL" id="CAJVPT010015425">
    <property type="protein sequence ID" value="CAG8611565.1"/>
    <property type="molecule type" value="Genomic_DNA"/>
</dbReference>
<gene>
    <name evidence="1" type="ORF">ACOLOM_LOCUS7030</name>
</gene>
<comment type="caution">
    <text evidence="1">The sequence shown here is derived from an EMBL/GenBank/DDBJ whole genome shotgun (WGS) entry which is preliminary data.</text>
</comment>
<evidence type="ECO:0000313" key="2">
    <source>
        <dbReference type="Proteomes" id="UP000789525"/>
    </source>
</evidence>
<reference evidence="1" key="1">
    <citation type="submission" date="2021-06" db="EMBL/GenBank/DDBJ databases">
        <authorList>
            <person name="Kallberg Y."/>
            <person name="Tangrot J."/>
            <person name="Rosling A."/>
        </authorList>
    </citation>
    <scope>NUCLEOTIDE SEQUENCE</scope>
    <source>
        <strain evidence="1">CL356</strain>
    </source>
</reference>
<name>A0ACA9N1C1_9GLOM</name>
<feature type="non-terminal residue" evidence="1">
    <location>
        <position position="1"/>
    </location>
</feature>
<sequence>NNGRGKYKRLHCHLPNVEELRIPKEETRVGSLSNFISVKGSTREQKLLQIPLQDPRPVARIAELERKKRAGTIAKESIELRSSYEIGKNDPRSGDIIVSEEKLTCFHISQSDGALISKLDDTRETKQVKVFIPKEQSSVNISGIVNVSCRSNTPVSDISNSSIGQKLETYKSLEDKEVDKFLDSKYTVK</sequence>
<keyword evidence="2" id="KW-1185">Reference proteome</keyword>
<proteinExistence type="predicted"/>